<feature type="non-terminal residue" evidence="3">
    <location>
        <position position="138"/>
    </location>
</feature>
<feature type="signal peptide" evidence="2">
    <location>
        <begin position="1"/>
        <end position="23"/>
    </location>
</feature>
<feature type="compositionally biased region" description="Basic residues" evidence="1">
    <location>
        <begin position="98"/>
        <end position="108"/>
    </location>
</feature>
<evidence type="ECO:0008006" key="5">
    <source>
        <dbReference type="Google" id="ProtNLM"/>
    </source>
</evidence>
<proteinExistence type="predicted"/>
<reference evidence="3 4" key="1">
    <citation type="journal article" date="2014" name="Agronomy (Basel)">
        <title>A Draft Genome Sequence for Ensete ventricosum, the Drought-Tolerant Tree Against Hunger.</title>
        <authorList>
            <person name="Harrison J."/>
            <person name="Moore K.A."/>
            <person name="Paszkiewicz K."/>
            <person name="Jones T."/>
            <person name="Grant M."/>
            <person name="Ambacheew D."/>
            <person name="Muzemil S."/>
            <person name="Studholme D.J."/>
        </authorList>
    </citation>
    <scope>NUCLEOTIDE SEQUENCE [LARGE SCALE GENOMIC DNA]</scope>
</reference>
<sequence length="138" mass="15721">MFRFNPQEPLLLLAMVATPRLIAVPTQASRGFVAVFFSRQFLQLGGSADSRWCRSGKALYRSVRTIPVVDWYADRPLSGGTAKIGRRRLILAVDGRLKKKKGRRRRGKKKEERRRGEVPRAILACAPPTRPRRPRVAR</sequence>
<feature type="compositionally biased region" description="Basic and acidic residues" evidence="1">
    <location>
        <begin position="109"/>
        <end position="118"/>
    </location>
</feature>
<keyword evidence="2" id="KW-0732">Signal</keyword>
<dbReference type="EMBL" id="AMZH03018554">
    <property type="protein sequence ID" value="RRT41459.1"/>
    <property type="molecule type" value="Genomic_DNA"/>
</dbReference>
<gene>
    <name evidence="3" type="ORF">B296_00057802</name>
</gene>
<organism evidence="3 4">
    <name type="scientific">Ensete ventricosum</name>
    <name type="common">Abyssinian banana</name>
    <name type="synonym">Musa ensete</name>
    <dbReference type="NCBI Taxonomy" id="4639"/>
    <lineage>
        <taxon>Eukaryota</taxon>
        <taxon>Viridiplantae</taxon>
        <taxon>Streptophyta</taxon>
        <taxon>Embryophyta</taxon>
        <taxon>Tracheophyta</taxon>
        <taxon>Spermatophyta</taxon>
        <taxon>Magnoliopsida</taxon>
        <taxon>Liliopsida</taxon>
        <taxon>Zingiberales</taxon>
        <taxon>Musaceae</taxon>
        <taxon>Ensete</taxon>
    </lineage>
</organism>
<evidence type="ECO:0000313" key="3">
    <source>
        <dbReference type="EMBL" id="RRT41459.1"/>
    </source>
</evidence>
<feature type="region of interest" description="Disordered" evidence="1">
    <location>
        <begin position="98"/>
        <end position="138"/>
    </location>
</feature>
<comment type="caution">
    <text evidence="3">The sequence shown here is derived from an EMBL/GenBank/DDBJ whole genome shotgun (WGS) entry which is preliminary data.</text>
</comment>
<dbReference type="Proteomes" id="UP000287651">
    <property type="component" value="Unassembled WGS sequence"/>
</dbReference>
<protein>
    <recommendedName>
        <fullName evidence="5">Secreted protein</fullName>
    </recommendedName>
</protein>
<evidence type="ECO:0000256" key="2">
    <source>
        <dbReference type="SAM" id="SignalP"/>
    </source>
</evidence>
<accession>A0A426XPP6</accession>
<evidence type="ECO:0000256" key="1">
    <source>
        <dbReference type="SAM" id="MobiDB-lite"/>
    </source>
</evidence>
<feature type="chain" id="PRO_5019537256" description="Secreted protein" evidence="2">
    <location>
        <begin position="24"/>
        <end position="138"/>
    </location>
</feature>
<dbReference type="AlphaFoldDB" id="A0A426XPP6"/>
<evidence type="ECO:0000313" key="4">
    <source>
        <dbReference type="Proteomes" id="UP000287651"/>
    </source>
</evidence>
<name>A0A426XPP6_ENSVE</name>